<evidence type="ECO:0000313" key="9">
    <source>
        <dbReference type="Proteomes" id="UP000317893"/>
    </source>
</evidence>
<keyword evidence="6 7" id="KW-0472">Membrane</keyword>
<evidence type="ECO:0000256" key="4">
    <source>
        <dbReference type="ARBA" id="ARBA00022692"/>
    </source>
</evidence>
<dbReference type="InterPro" id="IPR007341">
    <property type="entry name" value="Transgly_assoc"/>
</dbReference>
<evidence type="ECO:0000256" key="6">
    <source>
        <dbReference type="ARBA" id="ARBA00023136"/>
    </source>
</evidence>
<evidence type="ECO:0000256" key="3">
    <source>
        <dbReference type="ARBA" id="ARBA00022475"/>
    </source>
</evidence>
<proteinExistence type="inferred from homology"/>
<sequence length="92" mass="9457">MLGLIITIVVVGLVAGAVARLLVPGKQDLSIGMTIVIGIVGSFVGGFLGYLLFHKDAADGFLQPSGIIGSIIGAVIVLLVWTRVGGRRSVRS</sequence>
<protein>
    <submittedName>
        <fullName evidence="8">Putative membrane protein YeaQ/YmgE (Transglycosylase-associated protein family)</fullName>
    </submittedName>
</protein>
<evidence type="ECO:0000256" key="7">
    <source>
        <dbReference type="SAM" id="Phobius"/>
    </source>
</evidence>
<keyword evidence="3" id="KW-1003">Cell membrane</keyword>
<feature type="transmembrane region" description="Helical" evidence="7">
    <location>
        <begin position="65"/>
        <end position="84"/>
    </location>
</feature>
<reference evidence="8 9" key="1">
    <citation type="submission" date="2019-06" db="EMBL/GenBank/DDBJ databases">
        <title>Sequencing the genomes of 1000 actinobacteria strains.</title>
        <authorList>
            <person name="Klenk H.-P."/>
        </authorList>
    </citation>
    <scope>NUCLEOTIDE SEQUENCE [LARGE SCALE GENOMIC DNA]</scope>
    <source>
        <strain evidence="8 9">DSM 18607</strain>
    </source>
</reference>
<organism evidence="8 9">
    <name type="scientific">Lapillicoccus jejuensis</name>
    <dbReference type="NCBI Taxonomy" id="402171"/>
    <lineage>
        <taxon>Bacteria</taxon>
        <taxon>Bacillati</taxon>
        <taxon>Actinomycetota</taxon>
        <taxon>Actinomycetes</taxon>
        <taxon>Micrococcales</taxon>
        <taxon>Intrasporangiaceae</taxon>
        <taxon>Lapillicoccus</taxon>
    </lineage>
</organism>
<accession>A0A542E3Y3</accession>
<dbReference type="GO" id="GO:0005886">
    <property type="term" value="C:plasma membrane"/>
    <property type="evidence" value="ECO:0007669"/>
    <property type="project" value="UniProtKB-SubCell"/>
</dbReference>
<comment type="subcellular location">
    <subcellularLocation>
        <location evidence="1">Cell membrane</location>
        <topology evidence="1">Multi-pass membrane protein</topology>
    </subcellularLocation>
</comment>
<dbReference type="EMBL" id="VFMN01000001">
    <property type="protein sequence ID" value="TQJ10050.1"/>
    <property type="molecule type" value="Genomic_DNA"/>
</dbReference>
<evidence type="ECO:0000313" key="8">
    <source>
        <dbReference type="EMBL" id="TQJ10050.1"/>
    </source>
</evidence>
<dbReference type="AlphaFoldDB" id="A0A542E3Y3"/>
<feature type="transmembrane region" description="Helical" evidence="7">
    <location>
        <begin position="29"/>
        <end position="53"/>
    </location>
</feature>
<dbReference type="Proteomes" id="UP000317893">
    <property type="component" value="Unassembled WGS sequence"/>
</dbReference>
<comment type="similarity">
    <text evidence="2">Belongs to the UPF0410 family.</text>
</comment>
<keyword evidence="5 7" id="KW-1133">Transmembrane helix</keyword>
<name>A0A542E3Y3_9MICO</name>
<evidence type="ECO:0000256" key="2">
    <source>
        <dbReference type="ARBA" id="ARBA00011006"/>
    </source>
</evidence>
<keyword evidence="9" id="KW-1185">Reference proteome</keyword>
<evidence type="ECO:0000256" key="5">
    <source>
        <dbReference type="ARBA" id="ARBA00022989"/>
    </source>
</evidence>
<comment type="caution">
    <text evidence="8">The sequence shown here is derived from an EMBL/GenBank/DDBJ whole genome shotgun (WGS) entry which is preliminary data.</text>
</comment>
<dbReference type="PANTHER" id="PTHR33884">
    <property type="entry name" value="UPF0410 PROTEIN YMGE"/>
    <property type="match status" value="1"/>
</dbReference>
<dbReference type="RefSeq" id="WP_141849326.1">
    <property type="nucleotide sequence ID" value="NZ_BAAAPR010000001.1"/>
</dbReference>
<dbReference type="Pfam" id="PF04226">
    <property type="entry name" value="Transgly_assoc"/>
    <property type="match status" value="1"/>
</dbReference>
<dbReference type="PANTHER" id="PTHR33884:SF3">
    <property type="entry name" value="UPF0410 PROTEIN YMGE"/>
    <property type="match status" value="1"/>
</dbReference>
<evidence type="ECO:0000256" key="1">
    <source>
        <dbReference type="ARBA" id="ARBA00004651"/>
    </source>
</evidence>
<keyword evidence="4 7" id="KW-0812">Transmembrane</keyword>
<gene>
    <name evidence="8" type="ORF">FB458_3168</name>
</gene>